<accession>A0A4Y2G876</accession>
<protein>
    <submittedName>
        <fullName evidence="1">Uncharacterized protein</fullName>
    </submittedName>
</protein>
<gene>
    <name evidence="1" type="ORF">AVEN_266128_1</name>
</gene>
<reference evidence="1 2" key="1">
    <citation type="journal article" date="2019" name="Sci. Rep.">
        <title>Orb-weaving spider Araneus ventricosus genome elucidates the spidroin gene catalogue.</title>
        <authorList>
            <person name="Kono N."/>
            <person name="Nakamura H."/>
            <person name="Ohtoshi R."/>
            <person name="Moran D.A.P."/>
            <person name="Shinohara A."/>
            <person name="Yoshida Y."/>
            <person name="Fujiwara M."/>
            <person name="Mori M."/>
            <person name="Tomita M."/>
            <person name="Arakawa K."/>
        </authorList>
    </citation>
    <scope>NUCLEOTIDE SEQUENCE [LARGE SCALE GENOMIC DNA]</scope>
</reference>
<dbReference type="Proteomes" id="UP000499080">
    <property type="component" value="Unassembled WGS sequence"/>
</dbReference>
<dbReference type="AlphaFoldDB" id="A0A4Y2G876"/>
<keyword evidence="2" id="KW-1185">Reference proteome</keyword>
<sequence>MPRGRLASPGGIDSCSNGHQLIALNKLAAALAKYRNQTSGCFLAAIDSDWSVYSFCRRLILHSRVGFGPPLPSEDIANGIRSGLRKRTLSLSRREKNRRELFIVEVPNLTNIPNRSKVSHEGAILINVKISYPQYAEKKRIQLVSDMDAFWRKLLT</sequence>
<evidence type="ECO:0000313" key="1">
    <source>
        <dbReference type="EMBL" id="GBM49793.1"/>
    </source>
</evidence>
<comment type="caution">
    <text evidence="1">The sequence shown here is derived from an EMBL/GenBank/DDBJ whole genome shotgun (WGS) entry which is preliminary data.</text>
</comment>
<proteinExistence type="predicted"/>
<organism evidence="1 2">
    <name type="scientific">Araneus ventricosus</name>
    <name type="common">Orbweaver spider</name>
    <name type="synonym">Epeira ventricosa</name>
    <dbReference type="NCBI Taxonomy" id="182803"/>
    <lineage>
        <taxon>Eukaryota</taxon>
        <taxon>Metazoa</taxon>
        <taxon>Ecdysozoa</taxon>
        <taxon>Arthropoda</taxon>
        <taxon>Chelicerata</taxon>
        <taxon>Arachnida</taxon>
        <taxon>Araneae</taxon>
        <taxon>Araneomorphae</taxon>
        <taxon>Entelegynae</taxon>
        <taxon>Araneoidea</taxon>
        <taxon>Araneidae</taxon>
        <taxon>Araneus</taxon>
    </lineage>
</organism>
<dbReference type="EMBL" id="BGPR01001272">
    <property type="protein sequence ID" value="GBM49793.1"/>
    <property type="molecule type" value="Genomic_DNA"/>
</dbReference>
<name>A0A4Y2G876_ARAVE</name>
<evidence type="ECO:0000313" key="2">
    <source>
        <dbReference type="Proteomes" id="UP000499080"/>
    </source>
</evidence>